<evidence type="ECO:0000313" key="5">
    <source>
        <dbReference type="Proteomes" id="UP000250572"/>
    </source>
</evidence>
<feature type="region of interest" description="Disordered" evidence="2">
    <location>
        <begin position="1"/>
        <end position="30"/>
    </location>
</feature>
<feature type="non-terminal residue" evidence="4">
    <location>
        <position position="712"/>
    </location>
</feature>
<feature type="region of interest" description="Disordered" evidence="2">
    <location>
        <begin position="407"/>
        <end position="440"/>
    </location>
</feature>
<dbReference type="PANTHER" id="PTHR11576">
    <property type="entry name" value="ZONA PELLUCIDA SPERM-BINDING PROTEIN 3"/>
    <property type="match status" value="1"/>
</dbReference>
<dbReference type="EMBL" id="NHOQ01001181">
    <property type="protein sequence ID" value="PWA26302.1"/>
    <property type="molecule type" value="Genomic_DNA"/>
</dbReference>
<feature type="compositionally biased region" description="Polar residues" evidence="2">
    <location>
        <begin position="408"/>
        <end position="420"/>
    </location>
</feature>
<dbReference type="InterPro" id="IPR042235">
    <property type="entry name" value="ZP-C_dom"/>
</dbReference>
<dbReference type="FunFam" id="2.60.40.4100:FF:000002">
    <property type="entry name" value="Zona pellucida sperm-binding protein 3"/>
    <property type="match status" value="1"/>
</dbReference>
<dbReference type="GO" id="GO:0032190">
    <property type="term" value="F:acrosin binding"/>
    <property type="evidence" value="ECO:0007669"/>
    <property type="project" value="TreeGrafter"/>
</dbReference>
<dbReference type="GO" id="GO:0007339">
    <property type="term" value="P:binding of sperm to zona pellucida"/>
    <property type="evidence" value="ECO:0007669"/>
    <property type="project" value="TreeGrafter"/>
</dbReference>
<evidence type="ECO:0000256" key="2">
    <source>
        <dbReference type="SAM" id="MobiDB-lite"/>
    </source>
</evidence>
<evidence type="ECO:0000259" key="3">
    <source>
        <dbReference type="PROSITE" id="PS51034"/>
    </source>
</evidence>
<protein>
    <recommendedName>
        <fullName evidence="3">ZP domain-containing protein</fullName>
    </recommendedName>
</protein>
<comment type="caution">
    <text evidence="4">The sequence shown here is derived from an EMBL/GenBank/DDBJ whole genome shotgun (WGS) entry which is preliminary data.</text>
</comment>
<reference evidence="4 5" key="1">
    <citation type="journal article" date="2018" name="G3 (Bethesda)">
        <title>A High-Quality Reference Genome for the Invasive Mosquitofish Gambusia affinis Using a Chicago Library.</title>
        <authorList>
            <person name="Hoffberg S.L."/>
            <person name="Troendle N.J."/>
            <person name="Glenn T.C."/>
            <person name="Mahmud O."/>
            <person name="Louha S."/>
            <person name="Chalopin D."/>
            <person name="Bennetzen J.L."/>
            <person name="Mauricio R."/>
        </authorList>
    </citation>
    <scope>NUCLEOTIDE SEQUENCE [LARGE SCALE GENOMIC DNA]</scope>
    <source>
        <strain evidence="4">NE01/NJP1002.9</strain>
        <tissue evidence="4">Muscle</tissue>
    </source>
</reference>
<dbReference type="PROSITE" id="PS51034">
    <property type="entry name" value="ZP_2"/>
    <property type="match status" value="1"/>
</dbReference>
<accession>A0A315VST3</accession>
<dbReference type="InterPro" id="IPR055355">
    <property type="entry name" value="ZP-C"/>
</dbReference>
<feature type="domain" description="ZP" evidence="3">
    <location>
        <begin position="1"/>
        <end position="237"/>
    </location>
</feature>
<dbReference type="SMART" id="SM00241">
    <property type="entry name" value="ZP"/>
    <property type="match status" value="1"/>
</dbReference>
<dbReference type="Gene3D" id="2.60.40.3210">
    <property type="entry name" value="Zona pellucida, ZP-N domain"/>
    <property type="match status" value="1"/>
</dbReference>
<evidence type="ECO:0000256" key="1">
    <source>
        <dbReference type="ARBA" id="ARBA00023157"/>
    </source>
</evidence>
<evidence type="ECO:0000313" key="4">
    <source>
        <dbReference type="EMBL" id="PWA26302.1"/>
    </source>
</evidence>
<dbReference type="GO" id="GO:0031012">
    <property type="term" value="C:extracellular matrix"/>
    <property type="evidence" value="ECO:0007669"/>
    <property type="project" value="TreeGrafter"/>
</dbReference>
<dbReference type="AlphaFoldDB" id="A0A315VST3"/>
<keyword evidence="5" id="KW-1185">Reference proteome</keyword>
<dbReference type="Pfam" id="PF00100">
    <property type="entry name" value="Zona_pellucida"/>
    <property type="match status" value="1"/>
</dbReference>
<proteinExistence type="predicted"/>
<dbReference type="PANTHER" id="PTHR11576:SF15">
    <property type="entry name" value="ZONA PELLUCIDA SPERM-BINDING PROTEIN 3-LIKE"/>
    <property type="match status" value="1"/>
</dbReference>
<feature type="region of interest" description="Disordered" evidence="2">
    <location>
        <begin position="565"/>
        <end position="592"/>
    </location>
</feature>
<organism evidence="4 5">
    <name type="scientific">Gambusia affinis</name>
    <name type="common">Western mosquitofish</name>
    <name type="synonym">Heterandria affinis</name>
    <dbReference type="NCBI Taxonomy" id="33528"/>
    <lineage>
        <taxon>Eukaryota</taxon>
        <taxon>Metazoa</taxon>
        <taxon>Chordata</taxon>
        <taxon>Craniata</taxon>
        <taxon>Vertebrata</taxon>
        <taxon>Euteleostomi</taxon>
        <taxon>Actinopterygii</taxon>
        <taxon>Neopterygii</taxon>
        <taxon>Teleostei</taxon>
        <taxon>Neoteleostei</taxon>
        <taxon>Acanthomorphata</taxon>
        <taxon>Ovalentaria</taxon>
        <taxon>Atherinomorphae</taxon>
        <taxon>Cyprinodontiformes</taxon>
        <taxon>Poeciliidae</taxon>
        <taxon>Poeciliinae</taxon>
        <taxon>Gambusia</taxon>
    </lineage>
</organism>
<name>A0A315VST3_GAMAF</name>
<dbReference type="Gene3D" id="2.60.40.4100">
    <property type="entry name" value="Zona pellucida, ZP-C domain"/>
    <property type="match status" value="1"/>
</dbReference>
<feature type="compositionally biased region" description="Basic and acidic residues" evidence="2">
    <location>
        <begin position="583"/>
        <end position="592"/>
    </location>
</feature>
<dbReference type="GO" id="GO:2000344">
    <property type="term" value="P:positive regulation of acrosome reaction"/>
    <property type="evidence" value="ECO:0007669"/>
    <property type="project" value="TreeGrafter"/>
</dbReference>
<dbReference type="Proteomes" id="UP000250572">
    <property type="component" value="Unassembled WGS sequence"/>
</dbReference>
<feature type="compositionally biased region" description="Polar residues" evidence="2">
    <location>
        <begin position="566"/>
        <end position="578"/>
    </location>
</feature>
<gene>
    <name evidence="4" type="ORF">CCH79_00018804</name>
</gene>
<dbReference type="InterPro" id="IPR001507">
    <property type="entry name" value="ZP_dom"/>
</dbReference>
<dbReference type="GO" id="GO:0035803">
    <property type="term" value="P:egg coat formation"/>
    <property type="evidence" value="ECO:0007669"/>
    <property type="project" value="TreeGrafter"/>
</dbReference>
<keyword evidence="1" id="KW-1015">Disulfide bond</keyword>
<feature type="compositionally biased region" description="Low complexity" evidence="2">
    <location>
        <begin position="421"/>
        <end position="432"/>
    </location>
</feature>
<sequence length="712" mass="78477">MQDPGPRGPTLGTPSVDKSSEKAHIPDCASPEPTGHIVRFVNVAGGQLVYSYLLNYTPPSQGYVIRVFPINLPIHCYYNRFHYSYKVGYRPQVQHTTLLRSIKSKLTFSLTVCNAQWEPLSPGHTFYLGEQVYFLAQAGTLLAGERLYVDSCQATSSEDPSSLPKVDIITNYGCMTDSRREGSSSQFLSGGGSVVKFSVDAFLFRGVSQVQHLHCTLSVGLSTSSIAKSCNFNKTTGRLTVTILLTVKNCFSMSLDLCMAWDHSIVLNIRTVKNHVRSSGWLVDQKLESTERQRDSEFEERQYLDQNLINKDNVEDSQSFPQDRRAFKDKESVVGRKEWRQVMIQEQTEKKARDLKNEDSELKMLLTHMSDEAGSHNETAQVGEDELNFRNSVSSLAIVYKSPDASGTHGNDSFGTEYNPSTQSSSGNVSTSEDAFTTRCPHSNSVGCPAAYSASRKEKHNYNEGQSAISSAVGIEDLSFVNVRNSSVSLPAKVIPEVDLVLWSKWVKCVDKSALTTTRHTPVQATESISGHGLGGDADLQVKGLPTGHPHPRLLRDLICNDGESDITSGSTDQTPPQTRLPAEGKLKDSDTRTTLPSFGSLSIKSAQTHDLSPKHSAMVAVTTSFQDSNNSPLIDKGWAEVVPEWVVQHLAFLVQKTNRWICSIALIRVPRCANILHSSQRHVNPTVMDHISAALRQTGDLSRVTPPLARN</sequence>